<dbReference type="InterPro" id="IPR005835">
    <property type="entry name" value="NTP_transferase_dom"/>
</dbReference>
<dbReference type="SUPFAM" id="SSF51161">
    <property type="entry name" value="Trimeric LpxA-like enzymes"/>
    <property type="match status" value="1"/>
</dbReference>
<gene>
    <name evidence="4" type="ORF">ENM60_05890</name>
</gene>
<comment type="similarity">
    <text evidence="1">Belongs to the transferase hexapeptide repeat family.</text>
</comment>
<dbReference type="Gene3D" id="3.90.550.10">
    <property type="entry name" value="Spore Coat Polysaccharide Biosynthesis Protein SpsA, Chain A"/>
    <property type="match status" value="1"/>
</dbReference>
<evidence type="ECO:0000259" key="3">
    <source>
        <dbReference type="Pfam" id="PF25087"/>
    </source>
</evidence>
<dbReference type="CDD" id="cd04181">
    <property type="entry name" value="NTP_transferase"/>
    <property type="match status" value="1"/>
</dbReference>
<dbReference type="Pfam" id="PF25087">
    <property type="entry name" value="GMPPB_C"/>
    <property type="match status" value="1"/>
</dbReference>
<sequence>MPPLVILAGGLGTRLRPLTEIIPKPMIPLGGKPLLEHLATWYRGLGFNKIYVAANYKGVVIRDYVAGKSLGLQVRILDSKDTIDGVRLLAGELEGEIVVSMGDIITNIDVAHQYNEHRKRGADATISLVSVDNPLQFGLVMVDESGKILLFTEKPISLEVYLLSLAFHKTKGASTYSNLVNAGVYVIGERALELITSNPSLLDFGRHLFPMMVEEGYMVHGYVASHGVYWEDVGTLERYRKVMWDLLSGYIPGYRVEGLTLSSGVHVHKEAEVKGLLLPPVYVGKGAVVEEGAVVGPYASLEGDVVVKHGAKVEYSIVWWGSFIGENSYVRESIVLNNTRIQGVKVVGSVVGAGNVLEEDAYSITIPNKVV</sequence>
<comment type="caution">
    <text evidence="4">The sequence shown here is derived from an EMBL/GenBank/DDBJ whole genome shotgun (WGS) entry which is preliminary data.</text>
</comment>
<dbReference type="Pfam" id="PF00483">
    <property type="entry name" value="NTP_transferase"/>
    <property type="match status" value="1"/>
</dbReference>
<evidence type="ECO:0000259" key="2">
    <source>
        <dbReference type="Pfam" id="PF00483"/>
    </source>
</evidence>
<dbReference type="Gene3D" id="2.160.10.10">
    <property type="entry name" value="Hexapeptide repeat proteins"/>
    <property type="match status" value="1"/>
</dbReference>
<dbReference type="InterPro" id="IPR011004">
    <property type="entry name" value="Trimer_LpxA-like_sf"/>
</dbReference>
<protein>
    <submittedName>
        <fullName evidence="4">NDP-sugar synthase</fullName>
    </submittedName>
</protein>
<evidence type="ECO:0000313" key="4">
    <source>
        <dbReference type="EMBL" id="HHP68296.1"/>
    </source>
</evidence>
<dbReference type="InterPro" id="IPR056729">
    <property type="entry name" value="GMPPB_C"/>
</dbReference>
<organism evidence="4">
    <name type="scientific">Thermogladius calderae</name>
    <dbReference type="NCBI Taxonomy" id="1200300"/>
    <lineage>
        <taxon>Archaea</taxon>
        <taxon>Thermoproteota</taxon>
        <taxon>Thermoprotei</taxon>
        <taxon>Desulfurococcales</taxon>
        <taxon>Desulfurococcaceae</taxon>
        <taxon>Thermogladius</taxon>
    </lineage>
</organism>
<accession>A0A7J3Y048</accession>
<dbReference type="SUPFAM" id="SSF53448">
    <property type="entry name" value="Nucleotide-diphospho-sugar transferases"/>
    <property type="match status" value="1"/>
</dbReference>
<proteinExistence type="inferred from homology"/>
<dbReference type="AlphaFoldDB" id="A0A7J3Y048"/>
<dbReference type="InterPro" id="IPR050486">
    <property type="entry name" value="Mannose-1P_guanyltransferase"/>
</dbReference>
<reference evidence="4" key="1">
    <citation type="journal article" date="2020" name="mSystems">
        <title>Genome- and Community-Level Interaction Insights into Carbon Utilization and Element Cycling Functions of Hydrothermarchaeota in Hydrothermal Sediment.</title>
        <authorList>
            <person name="Zhou Z."/>
            <person name="Liu Y."/>
            <person name="Xu W."/>
            <person name="Pan J."/>
            <person name="Luo Z.H."/>
            <person name="Li M."/>
        </authorList>
    </citation>
    <scope>NUCLEOTIDE SEQUENCE [LARGE SCALE GENOMIC DNA]</scope>
    <source>
        <strain evidence="4">SpSt-110</strain>
    </source>
</reference>
<evidence type="ECO:0000256" key="1">
    <source>
        <dbReference type="ARBA" id="ARBA00007274"/>
    </source>
</evidence>
<feature type="domain" description="Nucleotidyl transferase" evidence="2">
    <location>
        <begin position="5"/>
        <end position="246"/>
    </location>
</feature>
<dbReference type="EMBL" id="DRYK01000077">
    <property type="protein sequence ID" value="HHP68296.1"/>
    <property type="molecule type" value="Genomic_DNA"/>
</dbReference>
<dbReference type="PANTHER" id="PTHR22572">
    <property type="entry name" value="SUGAR-1-PHOSPHATE GUANYL TRANSFERASE"/>
    <property type="match status" value="1"/>
</dbReference>
<feature type="domain" description="Mannose-1-phosphate guanyltransferase C-terminal" evidence="3">
    <location>
        <begin position="279"/>
        <end position="354"/>
    </location>
</feature>
<name>A0A7J3Y048_9CREN</name>
<dbReference type="InterPro" id="IPR029044">
    <property type="entry name" value="Nucleotide-diphossugar_trans"/>
</dbReference>